<dbReference type="Proteomes" id="UP000004931">
    <property type="component" value="Unassembled WGS sequence"/>
</dbReference>
<protein>
    <recommendedName>
        <fullName evidence="3">Fe-S protein</fullName>
    </recommendedName>
</protein>
<dbReference type="Pfam" id="PF06945">
    <property type="entry name" value="DUF1289"/>
    <property type="match status" value="1"/>
</dbReference>
<evidence type="ECO:0000313" key="2">
    <source>
        <dbReference type="Proteomes" id="UP000004931"/>
    </source>
</evidence>
<accession>A0YGT2</accession>
<name>A0YGT2_9GAMM</name>
<dbReference type="PANTHER" id="PTHR35175:SF1">
    <property type="entry name" value="OXIDOREDUCTASE"/>
    <property type="match status" value="1"/>
</dbReference>
<organism evidence="1 2">
    <name type="scientific">marine gamma proteobacterium HTCC2143</name>
    <dbReference type="NCBI Taxonomy" id="247633"/>
    <lineage>
        <taxon>Bacteria</taxon>
        <taxon>Pseudomonadati</taxon>
        <taxon>Pseudomonadota</taxon>
        <taxon>Gammaproteobacteria</taxon>
        <taxon>Cellvibrionales</taxon>
        <taxon>Spongiibacteraceae</taxon>
        <taxon>BD1-7 clade</taxon>
    </lineage>
</organism>
<keyword evidence="2" id="KW-1185">Reference proteome</keyword>
<dbReference type="eggNOG" id="COG3313">
    <property type="taxonomic scope" value="Bacteria"/>
</dbReference>
<reference evidence="1 2" key="1">
    <citation type="journal article" date="2010" name="J. Bacteriol.">
        <title>Genome sequence of the oligotrophic marine Gammaproteobacterium HTCC2143, isolated from the Oregon Coast.</title>
        <authorList>
            <person name="Oh H.M."/>
            <person name="Kang I."/>
            <person name="Ferriera S."/>
            <person name="Giovannoni S.J."/>
            <person name="Cho J.C."/>
        </authorList>
    </citation>
    <scope>NUCLEOTIDE SEQUENCE [LARGE SCALE GENOMIC DNA]</scope>
    <source>
        <strain evidence="1 2">HTCC2143</strain>
    </source>
</reference>
<gene>
    <name evidence="1" type="ORF">GP2143_06644</name>
</gene>
<dbReference type="EMBL" id="AAVT01000012">
    <property type="protein sequence ID" value="EAW29950.1"/>
    <property type="molecule type" value="Genomic_DNA"/>
</dbReference>
<evidence type="ECO:0008006" key="3">
    <source>
        <dbReference type="Google" id="ProtNLM"/>
    </source>
</evidence>
<sequence length="158" mass="18184">MAKQLETRVKTPCIGVCSTGIGDSVCRGCKRFTHEVIHWNGYTEREKLIIDQRLENFLAQIVATKLRVVDVALLKRQLETQQISFPINKSPYIWAYELLRAGASQLTDLAKYGLELDAEFRFSDLKQLRITIDGEFFVLSDAHYQRYFPKGARPEQAE</sequence>
<dbReference type="STRING" id="247633.GP2143_06644"/>
<dbReference type="AlphaFoldDB" id="A0YGT2"/>
<comment type="caution">
    <text evidence="1">The sequence shown here is derived from an EMBL/GenBank/DDBJ whole genome shotgun (WGS) entry which is preliminary data.</text>
</comment>
<dbReference type="InterPro" id="IPR010710">
    <property type="entry name" value="DUF1289"/>
</dbReference>
<evidence type="ECO:0000313" key="1">
    <source>
        <dbReference type="EMBL" id="EAW29950.1"/>
    </source>
</evidence>
<proteinExistence type="predicted"/>
<dbReference type="PANTHER" id="PTHR35175">
    <property type="entry name" value="DUF1289 DOMAIN-CONTAINING PROTEIN"/>
    <property type="match status" value="1"/>
</dbReference>